<dbReference type="RefSeq" id="WP_017054018.1">
    <property type="nucleotide sequence ID" value="NZ_AJYW02000129.1"/>
</dbReference>
<sequence>MKKLILVASMALLTACAAPQQEQINLAPKATLSQNDIVKGKTLTLTSKDVRAAQYVALLNNGRSNILPIHAKQNMRISLENVLADQFSSQGFNVTVASENSITLEIQEALITVQHSVMENEMEGKVTLEVTAETPKGKLVRTYNGTAQRTGTLSASNEDVEMVLNDVINLVLAEIANDQELQTYMKERF</sequence>
<name>A0A1E5CYT4_9VIBR</name>
<dbReference type="InterPro" id="IPR005619">
    <property type="entry name" value="Uncharacterised_YajG"/>
</dbReference>
<gene>
    <name evidence="2" type="ORF">A130_15950</name>
</gene>
<feature type="signal peptide" evidence="1">
    <location>
        <begin position="1"/>
        <end position="17"/>
    </location>
</feature>
<evidence type="ECO:0000313" key="2">
    <source>
        <dbReference type="EMBL" id="OEE75974.1"/>
    </source>
</evidence>
<organism evidence="2 3">
    <name type="scientific">Vibrio genomosp. F6 str. FF-238</name>
    <dbReference type="NCBI Taxonomy" id="1191298"/>
    <lineage>
        <taxon>Bacteria</taxon>
        <taxon>Pseudomonadati</taxon>
        <taxon>Pseudomonadota</taxon>
        <taxon>Gammaproteobacteria</taxon>
        <taxon>Vibrionales</taxon>
        <taxon>Vibrionaceae</taxon>
        <taxon>Vibrio</taxon>
    </lineage>
</organism>
<dbReference type="Proteomes" id="UP000094165">
    <property type="component" value="Unassembled WGS sequence"/>
</dbReference>
<evidence type="ECO:0000256" key="1">
    <source>
        <dbReference type="SAM" id="SignalP"/>
    </source>
</evidence>
<keyword evidence="1" id="KW-0732">Signal</keyword>
<comment type="caution">
    <text evidence="2">The sequence shown here is derived from an EMBL/GenBank/DDBJ whole genome shotgun (WGS) entry which is preliminary data.</text>
</comment>
<dbReference type="EMBL" id="AJYW02000129">
    <property type="protein sequence ID" value="OEE75974.1"/>
    <property type="molecule type" value="Genomic_DNA"/>
</dbReference>
<dbReference type="PROSITE" id="PS51257">
    <property type="entry name" value="PROKAR_LIPOPROTEIN"/>
    <property type="match status" value="1"/>
</dbReference>
<evidence type="ECO:0000313" key="3">
    <source>
        <dbReference type="Proteomes" id="UP000094165"/>
    </source>
</evidence>
<dbReference type="Pfam" id="PF03923">
    <property type="entry name" value="Lipoprotein_16"/>
    <property type="match status" value="1"/>
</dbReference>
<reference evidence="2 3" key="1">
    <citation type="journal article" date="2012" name="Science">
        <title>Ecological populations of bacteria act as socially cohesive units of antibiotic production and resistance.</title>
        <authorList>
            <person name="Cordero O.X."/>
            <person name="Wildschutte H."/>
            <person name="Kirkup B."/>
            <person name="Proehl S."/>
            <person name="Ngo L."/>
            <person name="Hussain F."/>
            <person name="Le Roux F."/>
            <person name="Mincer T."/>
            <person name="Polz M.F."/>
        </authorList>
    </citation>
    <scope>NUCLEOTIDE SEQUENCE [LARGE SCALE GENOMIC DNA]</scope>
    <source>
        <strain evidence="2 3">FF-238</strain>
    </source>
</reference>
<dbReference type="AlphaFoldDB" id="A0A1E5CYT4"/>
<evidence type="ECO:0008006" key="4">
    <source>
        <dbReference type="Google" id="ProtNLM"/>
    </source>
</evidence>
<accession>A0A1E5CYT4</accession>
<keyword evidence="3" id="KW-1185">Reference proteome</keyword>
<feature type="chain" id="PRO_5009173335" description="Lipoprotein" evidence="1">
    <location>
        <begin position="18"/>
        <end position="189"/>
    </location>
</feature>
<proteinExistence type="predicted"/>
<protein>
    <recommendedName>
        <fullName evidence="4">Lipoprotein</fullName>
    </recommendedName>
</protein>